<comment type="caution">
    <text evidence="4">Lacks conserved residue(s) required for the propagation of feature annotation.</text>
</comment>
<dbReference type="PANTHER" id="PTHR43794:SF11">
    <property type="entry name" value="AMIDOHYDROLASE-RELATED DOMAIN-CONTAINING PROTEIN"/>
    <property type="match status" value="1"/>
</dbReference>
<comment type="similarity">
    <text evidence="4">Belongs to the metallo-dependent hydrolases superfamily. MTA/SAH deaminase family.</text>
</comment>
<dbReference type="InterPro" id="IPR032466">
    <property type="entry name" value="Metal_Hydrolase"/>
</dbReference>
<dbReference type="FunFam" id="3.20.20.140:FF:000014">
    <property type="entry name" value="5-methylthioadenosine/S-adenosylhomocysteine deaminase"/>
    <property type="match status" value="1"/>
</dbReference>
<dbReference type="GO" id="GO:0050270">
    <property type="term" value="F:S-adenosylhomocysteine deaminase activity"/>
    <property type="evidence" value="ECO:0007669"/>
    <property type="project" value="UniProtKB-UniRule"/>
</dbReference>
<evidence type="ECO:0000313" key="6">
    <source>
        <dbReference type="EMBL" id="RVU54910.1"/>
    </source>
</evidence>
<feature type="binding site" evidence="4">
    <location>
        <position position="143"/>
    </location>
    <ligand>
        <name>substrate</name>
    </ligand>
</feature>
<keyword evidence="1 4" id="KW-0479">Metal-binding</keyword>
<dbReference type="InterPro" id="IPR011059">
    <property type="entry name" value="Metal-dep_hydrolase_composite"/>
</dbReference>
<keyword evidence="3 4" id="KW-0862">Zinc</keyword>
<dbReference type="InterPro" id="IPR023512">
    <property type="entry name" value="Deaminase_MtaD/DadD"/>
</dbReference>
<dbReference type="HAMAP" id="MF_01281">
    <property type="entry name" value="MTA_SAH_deamin"/>
    <property type="match status" value="1"/>
</dbReference>
<gene>
    <name evidence="4" type="primary">mtaD</name>
    <name evidence="6" type="ORF">EF514_04815</name>
</gene>
<feature type="domain" description="Amidohydrolase-related" evidence="5">
    <location>
        <begin position="54"/>
        <end position="397"/>
    </location>
</feature>
<comment type="function">
    <text evidence="4">Catalyzes the deamination of 5-methylthioadenosine and S-adenosyl-L-homocysteine into 5-methylthioinosine and S-inosyl-L-homocysteine, respectively. Is also able to deaminate adenosine.</text>
</comment>
<dbReference type="InterPro" id="IPR006680">
    <property type="entry name" value="Amidohydro-rel"/>
</dbReference>
<dbReference type="OrthoDB" id="9807210at2"/>
<feature type="binding site" evidence="4">
    <location>
        <position position="208"/>
    </location>
    <ligand>
        <name>Zn(2+)</name>
        <dbReference type="ChEBI" id="CHEBI:29105"/>
    </ligand>
</feature>
<organism evidence="6 7">
    <name type="scientific">Anaerosphaera multitolerans</name>
    <dbReference type="NCBI Taxonomy" id="2487351"/>
    <lineage>
        <taxon>Bacteria</taxon>
        <taxon>Bacillati</taxon>
        <taxon>Bacillota</taxon>
        <taxon>Tissierellia</taxon>
        <taxon>Tissierellales</taxon>
        <taxon>Peptoniphilaceae</taxon>
        <taxon>Anaerosphaera</taxon>
    </lineage>
</organism>
<proteinExistence type="inferred from homology"/>
<dbReference type="AlphaFoldDB" id="A0A437S783"/>
<name>A0A437S783_9FIRM</name>
<dbReference type="EMBL" id="RLIH01000005">
    <property type="protein sequence ID" value="RVU54910.1"/>
    <property type="molecule type" value="Genomic_DNA"/>
</dbReference>
<dbReference type="Proteomes" id="UP000288812">
    <property type="component" value="Unassembled WGS sequence"/>
</dbReference>
<comment type="caution">
    <text evidence="6">The sequence shown here is derived from an EMBL/GenBank/DDBJ whole genome shotgun (WGS) entry which is preliminary data.</text>
</comment>
<feature type="binding site" evidence="4">
    <location>
        <position position="296"/>
    </location>
    <ligand>
        <name>Zn(2+)</name>
        <dbReference type="ChEBI" id="CHEBI:29105"/>
    </ligand>
</feature>
<reference evidence="6 7" key="1">
    <citation type="submission" date="2018-11" db="EMBL/GenBank/DDBJ databases">
        <title>Genome sequencing and assembly of Anaerosphaera sp. nov., GS7-6-2.</title>
        <authorList>
            <person name="Rettenmaier R."/>
            <person name="Liebl W."/>
            <person name="Zverlov V."/>
        </authorList>
    </citation>
    <scope>NUCLEOTIDE SEQUENCE [LARGE SCALE GENOMIC DNA]</scope>
    <source>
        <strain evidence="6 7">GS7-6-2</strain>
    </source>
</reference>
<evidence type="ECO:0000256" key="3">
    <source>
        <dbReference type="ARBA" id="ARBA00022833"/>
    </source>
</evidence>
<dbReference type="GO" id="GO:0046872">
    <property type="term" value="F:metal ion binding"/>
    <property type="evidence" value="ECO:0007669"/>
    <property type="project" value="UniProtKB-KW"/>
</dbReference>
<keyword evidence="2 4" id="KW-0378">Hydrolase</keyword>
<feature type="binding site" evidence="4">
    <location>
        <position position="181"/>
    </location>
    <ligand>
        <name>substrate</name>
    </ligand>
</feature>
<evidence type="ECO:0000256" key="1">
    <source>
        <dbReference type="ARBA" id="ARBA00022723"/>
    </source>
</evidence>
<evidence type="ECO:0000313" key="7">
    <source>
        <dbReference type="Proteomes" id="UP000288812"/>
    </source>
</evidence>
<dbReference type="Gene3D" id="2.30.40.10">
    <property type="entry name" value="Urease, subunit C, domain 1"/>
    <property type="match status" value="1"/>
</dbReference>
<keyword evidence="7" id="KW-1185">Reference proteome</keyword>
<dbReference type="InterPro" id="IPR050287">
    <property type="entry name" value="MTA/SAH_deaminase"/>
</dbReference>
<feature type="binding site" evidence="4">
    <location>
        <position position="211"/>
    </location>
    <ligand>
        <name>substrate</name>
    </ligand>
</feature>
<dbReference type="PANTHER" id="PTHR43794">
    <property type="entry name" value="AMINOHYDROLASE SSNA-RELATED"/>
    <property type="match status" value="1"/>
</dbReference>
<evidence type="ECO:0000259" key="5">
    <source>
        <dbReference type="Pfam" id="PF01979"/>
    </source>
</evidence>
<feature type="binding site" evidence="4">
    <location>
        <position position="296"/>
    </location>
    <ligand>
        <name>substrate</name>
    </ligand>
</feature>
<evidence type="ECO:0000256" key="2">
    <source>
        <dbReference type="ARBA" id="ARBA00022801"/>
    </source>
</evidence>
<dbReference type="CDD" id="cd01298">
    <property type="entry name" value="ATZ_TRZ_like"/>
    <property type="match status" value="1"/>
</dbReference>
<dbReference type="EC" id="3.5.4.28" evidence="4"/>
<comment type="cofactor">
    <cofactor evidence="4">
        <name>Zn(2+)</name>
        <dbReference type="ChEBI" id="CHEBI:29105"/>
    </cofactor>
    <text evidence="4">Binds 1 zinc ion per subunit.</text>
</comment>
<feature type="binding site" evidence="4">
    <location>
        <position position="64"/>
    </location>
    <ligand>
        <name>Zn(2+)</name>
        <dbReference type="ChEBI" id="CHEBI:29105"/>
    </ligand>
</feature>
<dbReference type="EC" id="3.5.4.31" evidence="4"/>
<dbReference type="SUPFAM" id="SSF51556">
    <property type="entry name" value="Metallo-dependent hydrolases"/>
    <property type="match status" value="1"/>
</dbReference>
<dbReference type="Gene3D" id="3.20.20.140">
    <property type="entry name" value="Metal-dependent hydrolases"/>
    <property type="match status" value="1"/>
</dbReference>
<comment type="catalytic activity">
    <reaction evidence="4">
        <text>S-methyl-5'-thioadenosine + H2O + H(+) = S-methyl-5'-thioinosine + NH4(+)</text>
        <dbReference type="Rhea" id="RHEA:25025"/>
        <dbReference type="ChEBI" id="CHEBI:15377"/>
        <dbReference type="ChEBI" id="CHEBI:15378"/>
        <dbReference type="ChEBI" id="CHEBI:17509"/>
        <dbReference type="ChEBI" id="CHEBI:28938"/>
        <dbReference type="ChEBI" id="CHEBI:48595"/>
        <dbReference type="EC" id="3.5.4.31"/>
    </reaction>
</comment>
<evidence type="ECO:0000256" key="4">
    <source>
        <dbReference type="HAMAP-Rule" id="MF_01281"/>
    </source>
</evidence>
<feature type="binding site" evidence="4">
    <location>
        <position position="62"/>
    </location>
    <ligand>
        <name>Zn(2+)</name>
        <dbReference type="ChEBI" id="CHEBI:29105"/>
    </ligand>
</feature>
<dbReference type="GO" id="GO:0090614">
    <property type="term" value="F:5'-methylthioadenosine deaminase activity"/>
    <property type="evidence" value="ECO:0007669"/>
    <property type="project" value="UniProtKB-UniRule"/>
</dbReference>
<comment type="catalytic activity">
    <reaction evidence="4">
        <text>S-adenosyl-L-homocysteine + H2O + H(+) = S-inosyl-L-homocysteine + NH4(+)</text>
        <dbReference type="Rhea" id="RHEA:20716"/>
        <dbReference type="ChEBI" id="CHEBI:15377"/>
        <dbReference type="ChEBI" id="CHEBI:15378"/>
        <dbReference type="ChEBI" id="CHEBI:28938"/>
        <dbReference type="ChEBI" id="CHEBI:57856"/>
        <dbReference type="ChEBI" id="CHEBI:57985"/>
        <dbReference type="EC" id="3.5.4.28"/>
    </reaction>
</comment>
<dbReference type="Pfam" id="PF01979">
    <property type="entry name" value="Amidohydro_1"/>
    <property type="match status" value="1"/>
</dbReference>
<accession>A0A437S783</accession>
<feature type="binding site" evidence="4">
    <location>
        <position position="91"/>
    </location>
    <ligand>
        <name>substrate</name>
    </ligand>
</feature>
<sequence length="426" mass="47409">MNMILLKNVSYLNIEKEKIEDNYDILIENNKISKISSKIDIKADKIIDCSGKLAVPAYTNGHTHLGMTMMRNLADDLDLNTWLNEKIWPVEDKLTSEDIYWASMLSIVENIKSGVGTVYDMYYSMDRVSDGIIESGIRGVLTRGMMDISGGGDERIDELLELYKNYHNSGNGRVKIVPAPHSIYTCSKEYLIKLMDIAASFDGVINTHLSETKKEVEDCLKEHSTTPAKYLNDLGMFDLKVVAAHCVHLTDEEIDLISEKDVYPIYNPSSNLKLASGFAPIDEMLKKGIKLGIGTDGSSSNNNQDLIEEMHIGSIVNKAVTLDATSVPAIEILKMATLNGGKLTGFNNGIIVENALADIALYDLNALGFTPKNNMISALCYSTNSNYVTDLIVDGKVIMENREILTVDEEKIKYEVNRLTEKLLKR</sequence>
<protein>
    <recommendedName>
        <fullName evidence="4">5-methylthioadenosine/S-adenosylhomocysteine deaminase</fullName>
        <shortName evidence="4">MTA/SAH deaminase</shortName>
        <ecNumber evidence="4">3.5.4.28</ecNumber>
        <ecNumber evidence="4">3.5.4.31</ecNumber>
    </recommendedName>
</protein>
<dbReference type="SUPFAM" id="SSF51338">
    <property type="entry name" value="Composite domain of metallo-dependent hydrolases"/>
    <property type="match status" value="1"/>
</dbReference>